<gene>
    <name evidence="7" type="ORF">NCCP691_32200</name>
</gene>
<reference evidence="7 8" key="1">
    <citation type="journal article" date="2022" name="Int. J. Syst. Evol. Microbiol.">
        <title>Noviherbaspirillum aridicola sp. nov., isolated from an arid soil in Pakistan.</title>
        <authorList>
            <person name="Khan I.U."/>
            <person name="Saqib M."/>
            <person name="Amin A."/>
            <person name="Hussain F."/>
            <person name="Li L."/>
            <person name="Liu Y.H."/>
            <person name="Fang B.Z."/>
            <person name="Ahmed I."/>
            <person name="Li W.J."/>
        </authorList>
    </citation>
    <scope>NUCLEOTIDE SEQUENCE [LARGE SCALE GENOMIC DNA]</scope>
    <source>
        <strain evidence="7 8">NCCP-691</strain>
    </source>
</reference>
<comment type="caution">
    <text evidence="7">The sequence shown here is derived from an EMBL/GenBank/DDBJ whole genome shotgun (WGS) entry which is preliminary data.</text>
</comment>
<feature type="transmembrane region" description="Helical" evidence="5">
    <location>
        <begin position="230"/>
        <end position="263"/>
    </location>
</feature>
<evidence type="ECO:0000313" key="8">
    <source>
        <dbReference type="Proteomes" id="UP000887222"/>
    </source>
</evidence>
<evidence type="ECO:0000256" key="4">
    <source>
        <dbReference type="ARBA" id="ARBA00023136"/>
    </source>
</evidence>
<keyword evidence="4 5" id="KW-0472">Membrane</keyword>
<feature type="transmembrane region" description="Helical" evidence="5">
    <location>
        <begin position="57"/>
        <end position="84"/>
    </location>
</feature>
<dbReference type="InterPro" id="IPR051533">
    <property type="entry name" value="WaaL-like"/>
</dbReference>
<evidence type="ECO:0000256" key="3">
    <source>
        <dbReference type="ARBA" id="ARBA00022989"/>
    </source>
</evidence>
<feature type="transmembrane region" description="Helical" evidence="5">
    <location>
        <begin position="189"/>
        <end position="209"/>
    </location>
</feature>
<organism evidence="7 8">
    <name type="scientific">Noviherbaspirillum aridicola</name>
    <dbReference type="NCBI Taxonomy" id="2849687"/>
    <lineage>
        <taxon>Bacteria</taxon>
        <taxon>Pseudomonadati</taxon>
        <taxon>Pseudomonadota</taxon>
        <taxon>Betaproteobacteria</taxon>
        <taxon>Burkholderiales</taxon>
        <taxon>Oxalobacteraceae</taxon>
        <taxon>Noviherbaspirillum</taxon>
    </lineage>
</organism>
<dbReference type="Proteomes" id="UP000887222">
    <property type="component" value="Unassembled WGS sequence"/>
</dbReference>
<dbReference type="EMBL" id="BPMK01000015">
    <property type="protein sequence ID" value="GIZ53206.1"/>
    <property type="molecule type" value="Genomic_DNA"/>
</dbReference>
<sequence length="339" mass="36809">MLQTSTTPHPGHFIPGFDNFRFFNHAQTVSLPSLILLVALAERSSGAYRLWFAVASVWWALIFVTGARGTVLGVLAGLMTVVATRKGDSRRWVSELLRTGLVGVVLYCVFFLAVPAVLGRGHWDQISSVINRSVTHPVSDRGRIWWLAVEMISDSPLLGAGPAHFAHAAPKVDFGAHPHNWVLQIGAEWGLIALLALCVAVALAFRALLGSAAKIDSSDRANHSMLCAWISIGVGILADGLVSGLIVMPVSQLWIALYLGLAWGWTATRHNAYREAAPPAQGWLPGCAFVGLILLSIALYLLGVFPEVKNLQQHEEETFTPAMYPNGVLRPRIWSAGHF</sequence>
<evidence type="ECO:0000256" key="2">
    <source>
        <dbReference type="ARBA" id="ARBA00022692"/>
    </source>
</evidence>
<evidence type="ECO:0000256" key="1">
    <source>
        <dbReference type="ARBA" id="ARBA00004141"/>
    </source>
</evidence>
<accession>A0ABQ4Q7K5</accession>
<evidence type="ECO:0000259" key="6">
    <source>
        <dbReference type="Pfam" id="PF04932"/>
    </source>
</evidence>
<keyword evidence="2 5" id="KW-0812">Transmembrane</keyword>
<protein>
    <recommendedName>
        <fullName evidence="6">O-antigen ligase-related domain-containing protein</fullName>
    </recommendedName>
</protein>
<feature type="transmembrane region" description="Helical" evidence="5">
    <location>
        <begin position="96"/>
        <end position="118"/>
    </location>
</feature>
<proteinExistence type="predicted"/>
<name>A0ABQ4Q7K5_9BURK</name>
<dbReference type="PANTHER" id="PTHR37422:SF13">
    <property type="entry name" value="LIPOPOLYSACCHARIDE BIOSYNTHESIS PROTEIN PA4999-RELATED"/>
    <property type="match status" value="1"/>
</dbReference>
<feature type="domain" description="O-antigen ligase-related" evidence="6">
    <location>
        <begin position="59"/>
        <end position="197"/>
    </location>
</feature>
<keyword evidence="8" id="KW-1185">Reference proteome</keyword>
<feature type="transmembrane region" description="Helical" evidence="5">
    <location>
        <begin position="283"/>
        <end position="305"/>
    </location>
</feature>
<keyword evidence="3 5" id="KW-1133">Transmembrane helix</keyword>
<dbReference type="PANTHER" id="PTHR37422">
    <property type="entry name" value="TEICHURONIC ACID BIOSYNTHESIS PROTEIN TUAE"/>
    <property type="match status" value="1"/>
</dbReference>
<evidence type="ECO:0000256" key="5">
    <source>
        <dbReference type="SAM" id="Phobius"/>
    </source>
</evidence>
<evidence type="ECO:0000313" key="7">
    <source>
        <dbReference type="EMBL" id="GIZ53206.1"/>
    </source>
</evidence>
<dbReference type="InterPro" id="IPR007016">
    <property type="entry name" value="O-antigen_ligase-rel_domated"/>
</dbReference>
<comment type="subcellular location">
    <subcellularLocation>
        <location evidence="1">Membrane</location>
        <topology evidence="1">Multi-pass membrane protein</topology>
    </subcellularLocation>
</comment>
<dbReference type="Pfam" id="PF04932">
    <property type="entry name" value="Wzy_C"/>
    <property type="match status" value="1"/>
</dbReference>